<comment type="similarity">
    <text evidence="2">Belongs to the guanylin family.</text>
</comment>
<comment type="function">
    <text evidence="6">Endogenous activator of intestinal guanylate cyclase. It stimulates this enzyme through the same receptor binding region as the heat-stable enterotoxins. May be a potent physiological regulator of intestinal fluid and electrolyte transport. May be an autocrine/paracrine regulator of intestinal salt and water transport.</text>
</comment>
<keyword evidence="8" id="KW-0472">Membrane</keyword>
<dbReference type="Pfam" id="PF02058">
    <property type="entry name" value="Guanylin"/>
    <property type="match status" value="1"/>
</dbReference>
<evidence type="ECO:0000256" key="7">
    <source>
        <dbReference type="ARBA" id="ARBA00041176"/>
    </source>
</evidence>
<dbReference type="PANTHER" id="PTHR11318">
    <property type="entry name" value="GUANYLIN FAMILY MEMBER"/>
    <property type="match status" value="1"/>
</dbReference>
<evidence type="ECO:0000313" key="10">
    <source>
        <dbReference type="Proteomes" id="UP001501940"/>
    </source>
</evidence>
<dbReference type="PANTHER" id="PTHR11318:SF4">
    <property type="entry name" value="GUANYLATE CYCLASE ACTIVATOR 2B"/>
    <property type="match status" value="1"/>
</dbReference>
<reference evidence="9 10" key="1">
    <citation type="submission" date="2022-01" db="EMBL/GenBank/DDBJ databases">
        <title>A chromosome-scale genome assembly of the false clownfish, Amphiprion ocellaris.</title>
        <authorList>
            <person name="Ryu T."/>
        </authorList>
    </citation>
    <scope>NUCLEOTIDE SEQUENCE [LARGE SCALE GENOMIC DNA]</scope>
</reference>
<organism evidence="9 10">
    <name type="scientific">Amphiprion ocellaris</name>
    <name type="common">Clown anemonefish</name>
    <dbReference type="NCBI Taxonomy" id="80972"/>
    <lineage>
        <taxon>Eukaryota</taxon>
        <taxon>Metazoa</taxon>
        <taxon>Chordata</taxon>
        <taxon>Craniata</taxon>
        <taxon>Vertebrata</taxon>
        <taxon>Euteleostomi</taxon>
        <taxon>Actinopterygii</taxon>
        <taxon>Neopterygii</taxon>
        <taxon>Teleostei</taxon>
        <taxon>Neoteleostei</taxon>
        <taxon>Acanthomorphata</taxon>
        <taxon>Ovalentaria</taxon>
        <taxon>Pomacentridae</taxon>
        <taxon>Amphiprion</taxon>
    </lineage>
</organism>
<keyword evidence="4" id="KW-0732">Signal</keyword>
<dbReference type="Ensembl" id="ENSAOCT00000001599.2">
    <property type="protein sequence ID" value="ENSAOCP00000024893.2"/>
    <property type="gene ID" value="ENSAOCG00000028417.1"/>
</dbReference>
<dbReference type="GO" id="GO:0005576">
    <property type="term" value="C:extracellular region"/>
    <property type="evidence" value="ECO:0007669"/>
    <property type="project" value="UniProtKB-SubCell"/>
</dbReference>
<feature type="transmembrane region" description="Helical" evidence="8">
    <location>
        <begin position="95"/>
        <end position="114"/>
    </location>
</feature>
<evidence type="ECO:0000256" key="3">
    <source>
        <dbReference type="ARBA" id="ARBA00022525"/>
    </source>
</evidence>
<evidence type="ECO:0000256" key="2">
    <source>
        <dbReference type="ARBA" id="ARBA00009883"/>
    </source>
</evidence>
<dbReference type="SUPFAM" id="SSF89890">
    <property type="entry name" value="Proguanylin"/>
    <property type="match status" value="1"/>
</dbReference>
<dbReference type="InterPro" id="IPR000879">
    <property type="entry name" value="Guanylin"/>
</dbReference>
<keyword evidence="5" id="KW-1015">Disulfide bond</keyword>
<evidence type="ECO:0000256" key="8">
    <source>
        <dbReference type="SAM" id="Phobius"/>
    </source>
</evidence>
<keyword evidence="10" id="KW-1185">Reference proteome</keyword>
<keyword evidence="8" id="KW-1133">Transmembrane helix</keyword>
<dbReference type="GeneTree" id="ENSGT00940000177256"/>
<comment type="subcellular location">
    <subcellularLocation>
        <location evidence="1">Secreted</location>
    </subcellularLocation>
</comment>
<dbReference type="Gene3D" id="3.90.1450.10">
    <property type="entry name" value="Guanylin"/>
    <property type="match status" value="1"/>
</dbReference>
<proteinExistence type="inferred from homology"/>
<name>A0A3Q1CGV3_AMPOC</name>
<dbReference type="STRING" id="80972.ENSAOCP00000024893"/>
<reference evidence="9" key="3">
    <citation type="submission" date="2025-09" db="UniProtKB">
        <authorList>
            <consortium name="Ensembl"/>
        </authorList>
    </citation>
    <scope>IDENTIFICATION</scope>
</reference>
<evidence type="ECO:0000256" key="4">
    <source>
        <dbReference type="ARBA" id="ARBA00022729"/>
    </source>
</evidence>
<dbReference type="GO" id="GO:0030250">
    <property type="term" value="F:guanylate cyclase activator activity"/>
    <property type="evidence" value="ECO:0007669"/>
    <property type="project" value="InterPro"/>
</dbReference>
<evidence type="ECO:0000256" key="6">
    <source>
        <dbReference type="ARBA" id="ARBA00037765"/>
    </source>
</evidence>
<reference evidence="9" key="2">
    <citation type="submission" date="2025-08" db="UniProtKB">
        <authorList>
            <consortium name="Ensembl"/>
        </authorList>
    </citation>
    <scope>IDENTIFICATION</scope>
</reference>
<evidence type="ECO:0000256" key="1">
    <source>
        <dbReference type="ARBA" id="ARBA00004613"/>
    </source>
</evidence>
<evidence type="ECO:0000313" key="9">
    <source>
        <dbReference type="Ensembl" id="ENSAOCP00000024893.2"/>
    </source>
</evidence>
<dbReference type="Proteomes" id="UP001501940">
    <property type="component" value="Chromosome 5"/>
</dbReference>
<keyword evidence="3" id="KW-0964">Secreted</keyword>
<evidence type="ECO:0000256" key="5">
    <source>
        <dbReference type="ARBA" id="ARBA00023157"/>
    </source>
</evidence>
<accession>A0A3Q1CGV3</accession>
<sequence>MPSRFSSVAATEHNYNNNTIECSHFQMRDAFQVFFCGCCRAVKDNKEQVWKLWQFNQFDGCHLLHACHQFFLHAPSSTATTEEKLEATSHLKMRALSVVLVMVLLCTGALGFLVKVRDRHFPLEAVKELKELMDLDEKNPQLTKKVVEEVCAKPLLPPVFRAVCDNEVERKAVFYELGKVDLEKSKRTWTVGHQINLVTLKYCITLLCSRLHLMLSLVYT</sequence>
<dbReference type="InterPro" id="IPR036382">
    <property type="entry name" value="Guanylin_sf"/>
</dbReference>
<dbReference type="AlphaFoldDB" id="A0A3Q1CGV3"/>
<keyword evidence="8" id="KW-0812">Transmembrane</keyword>
<protein>
    <recommendedName>
        <fullName evidence="7">Guanylate cyclase activator 2B</fullName>
    </recommendedName>
</protein>